<dbReference type="AlphaFoldDB" id="A0A3P7KH37"/>
<gene>
    <name evidence="1" type="ORF">SVUK_LOCUS2040</name>
</gene>
<accession>A0A3P7KH37</accession>
<organism evidence="1 2">
    <name type="scientific">Strongylus vulgaris</name>
    <name type="common">Blood worm</name>
    <dbReference type="NCBI Taxonomy" id="40348"/>
    <lineage>
        <taxon>Eukaryota</taxon>
        <taxon>Metazoa</taxon>
        <taxon>Ecdysozoa</taxon>
        <taxon>Nematoda</taxon>
        <taxon>Chromadorea</taxon>
        <taxon>Rhabditida</taxon>
        <taxon>Rhabditina</taxon>
        <taxon>Rhabditomorpha</taxon>
        <taxon>Strongyloidea</taxon>
        <taxon>Strongylidae</taxon>
        <taxon>Strongylus</taxon>
    </lineage>
</organism>
<sequence length="77" mass="8845">MNCGGHVEFVFHYRITEFMRLIVDNLDLIDAKQTVAEWMMKKISGRVCPSVVRFSIDEEDEVEINSITLPFLHVSGS</sequence>
<dbReference type="Proteomes" id="UP000270094">
    <property type="component" value="Unassembled WGS sequence"/>
</dbReference>
<reference evidence="1 2" key="1">
    <citation type="submission" date="2018-11" db="EMBL/GenBank/DDBJ databases">
        <authorList>
            <consortium name="Pathogen Informatics"/>
        </authorList>
    </citation>
    <scope>NUCLEOTIDE SEQUENCE [LARGE SCALE GENOMIC DNA]</scope>
</reference>
<dbReference type="OrthoDB" id="10434434at2759"/>
<evidence type="ECO:0000313" key="2">
    <source>
        <dbReference type="Proteomes" id="UP000270094"/>
    </source>
</evidence>
<dbReference type="EMBL" id="UYYB01004421">
    <property type="protein sequence ID" value="VDM67042.1"/>
    <property type="molecule type" value="Genomic_DNA"/>
</dbReference>
<keyword evidence="2" id="KW-1185">Reference proteome</keyword>
<evidence type="ECO:0000313" key="1">
    <source>
        <dbReference type="EMBL" id="VDM67042.1"/>
    </source>
</evidence>
<name>A0A3P7KH37_STRVU</name>
<proteinExistence type="predicted"/>
<protein>
    <submittedName>
        <fullName evidence="1">Uncharacterized protein</fullName>
    </submittedName>
</protein>